<dbReference type="EMBL" id="CAIX01001352">
    <property type="protein sequence ID" value="CCI11614.1"/>
    <property type="molecule type" value="Genomic_DNA"/>
</dbReference>
<dbReference type="InParanoid" id="A0A024FY75"/>
<organism evidence="1 2">
    <name type="scientific">Albugo candida</name>
    <dbReference type="NCBI Taxonomy" id="65357"/>
    <lineage>
        <taxon>Eukaryota</taxon>
        <taxon>Sar</taxon>
        <taxon>Stramenopiles</taxon>
        <taxon>Oomycota</taxon>
        <taxon>Peronosporomycetes</taxon>
        <taxon>Albuginales</taxon>
        <taxon>Albuginaceae</taxon>
        <taxon>Albugo</taxon>
    </lineage>
</organism>
<dbReference type="Proteomes" id="UP000053237">
    <property type="component" value="Unassembled WGS sequence"/>
</dbReference>
<sequence>MLGVFHAYDPFVAAQYAQLVRTASSNSDSKAYSNERFGLQVEFDPKLEFDKNGITKPKKHFFMDLCSGKKKTKSYTMKLVIMNDRPRSCEIRSDTEERYPESGLALFDISRQRFRYHHGGDKWHFVTWRLTAESLNELVRLKELFVDPESRMASIDPDF</sequence>
<accession>A0A024FY75</accession>
<evidence type="ECO:0000313" key="2">
    <source>
        <dbReference type="Proteomes" id="UP000053237"/>
    </source>
</evidence>
<dbReference type="AlphaFoldDB" id="A0A024FY75"/>
<protein>
    <submittedName>
        <fullName evidence="1">Uncharacterized protein</fullName>
    </submittedName>
</protein>
<name>A0A024FY75_9STRA</name>
<evidence type="ECO:0000313" key="1">
    <source>
        <dbReference type="EMBL" id="CCI11614.1"/>
    </source>
</evidence>
<proteinExistence type="predicted"/>
<keyword evidence="2" id="KW-1185">Reference proteome</keyword>
<gene>
    <name evidence="1" type="ORF">BN9_132000</name>
</gene>
<comment type="caution">
    <text evidence="1">The sequence shown here is derived from an EMBL/GenBank/DDBJ whole genome shotgun (WGS) entry which is preliminary data.</text>
</comment>
<reference evidence="1 2" key="1">
    <citation type="submission" date="2012-05" db="EMBL/GenBank/DDBJ databases">
        <title>Recombination and specialization in a pathogen metapopulation.</title>
        <authorList>
            <person name="Gardiner A."/>
            <person name="Kemen E."/>
            <person name="Schultz-Larsen T."/>
            <person name="MacLean D."/>
            <person name="Van Oosterhout C."/>
            <person name="Jones J.D.G."/>
        </authorList>
    </citation>
    <scope>NUCLEOTIDE SEQUENCE [LARGE SCALE GENOMIC DNA]</scope>
    <source>
        <strain evidence="1 2">Ac Nc2</strain>
    </source>
</reference>